<dbReference type="AlphaFoldDB" id="A0A182NFL9"/>
<evidence type="ECO:0000313" key="2">
    <source>
        <dbReference type="EnsemblMetazoa" id="ADIR006441-PA"/>
    </source>
</evidence>
<evidence type="ECO:0000313" key="3">
    <source>
        <dbReference type="Proteomes" id="UP000075884"/>
    </source>
</evidence>
<protein>
    <submittedName>
        <fullName evidence="2">Uncharacterized protein</fullName>
    </submittedName>
</protein>
<organism evidence="2 3">
    <name type="scientific">Anopheles dirus</name>
    <dbReference type="NCBI Taxonomy" id="7168"/>
    <lineage>
        <taxon>Eukaryota</taxon>
        <taxon>Metazoa</taxon>
        <taxon>Ecdysozoa</taxon>
        <taxon>Arthropoda</taxon>
        <taxon>Hexapoda</taxon>
        <taxon>Insecta</taxon>
        <taxon>Pterygota</taxon>
        <taxon>Neoptera</taxon>
        <taxon>Endopterygota</taxon>
        <taxon>Diptera</taxon>
        <taxon>Nematocera</taxon>
        <taxon>Culicoidea</taxon>
        <taxon>Culicidae</taxon>
        <taxon>Anophelinae</taxon>
        <taxon>Anopheles</taxon>
    </lineage>
</organism>
<dbReference type="Proteomes" id="UP000075884">
    <property type="component" value="Unassembled WGS sequence"/>
</dbReference>
<feature type="region of interest" description="Disordered" evidence="1">
    <location>
        <begin position="624"/>
        <end position="659"/>
    </location>
</feature>
<dbReference type="VEuPathDB" id="VectorBase:ADIR006441"/>
<name>A0A182NFL9_9DIPT</name>
<feature type="compositionally biased region" description="Basic and acidic residues" evidence="1">
    <location>
        <begin position="479"/>
        <end position="492"/>
    </location>
</feature>
<keyword evidence="3" id="KW-1185">Reference proteome</keyword>
<reference evidence="3" key="1">
    <citation type="submission" date="2013-03" db="EMBL/GenBank/DDBJ databases">
        <title>The Genome Sequence of Anopheles dirus WRAIR2.</title>
        <authorList>
            <consortium name="The Broad Institute Genomics Platform"/>
            <person name="Neafsey D.E."/>
            <person name="Walton C."/>
            <person name="Walker B."/>
            <person name="Young S.K."/>
            <person name="Zeng Q."/>
            <person name="Gargeya S."/>
            <person name="Fitzgerald M."/>
            <person name="Haas B."/>
            <person name="Abouelleil A."/>
            <person name="Allen A.W."/>
            <person name="Alvarado L."/>
            <person name="Arachchi H.M."/>
            <person name="Berlin A.M."/>
            <person name="Chapman S.B."/>
            <person name="Gainer-Dewar J."/>
            <person name="Goldberg J."/>
            <person name="Griggs A."/>
            <person name="Gujja S."/>
            <person name="Hansen M."/>
            <person name="Howarth C."/>
            <person name="Imamovic A."/>
            <person name="Ireland A."/>
            <person name="Larimer J."/>
            <person name="McCowan C."/>
            <person name="Murphy C."/>
            <person name="Pearson M."/>
            <person name="Poon T.W."/>
            <person name="Priest M."/>
            <person name="Roberts A."/>
            <person name="Saif S."/>
            <person name="Shea T."/>
            <person name="Sisk P."/>
            <person name="Sykes S."/>
            <person name="Wortman J."/>
            <person name="Nusbaum C."/>
            <person name="Birren B."/>
        </authorList>
    </citation>
    <scope>NUCLEOTIDE SEQUENCE [LARGE SCALE GENOMIC DNA]</scope>
    <source>
        <strain evidence="3">WRAIR2</strain>
    </source>
</reference>
<feature type="compositionally biased region" description="Low complexity" evidence="1">
    <location>
        <begin position="493"/>
        <end position="506"/>
    </location>
</feature>
<proteinExistence type="predicted"/>
<feature type="compositionally biased region" description="Low complexity" evidence="1">
    <location>
        <begin position="624"/>
        <end position="639"/>
    </location>
</feature>
<sequence>MLDRDPDPYLLTSTGYDYHFTGGAMVASTDNGTMATVFKATGSNLQDVEVLSVGVSDDKMLEVREVQHCPTDVADPILEISLSPRGKIVLVRKRLAILILRKVENSWRTVQQIRSTIAFASVCALEKFFSVDTGILCTTNYRQQLQIWTIGIEEQLRKEDNWSAVRWIDSLSLVACLVRTQIYFYKVKKQAKSNGQRLLYRGGGDFTAWTACCERYCALEVTRPEGLLLVASSHKIIVAQVEEQHDAAATSKQQFTAKVLLVFPHNLKQPPVFISPQRDDAASGVVQHIVLFGSHLPHSYGTVSFTCENASELEPVYSTHHFPYHPPTFYDAYKLARTRGFCLSAYEPLRKRFYACQSGAILLKASSANFHILLQTSGGDLLQQRVSMQFAEKNATNVMDEAMVPETLQRWHETLVKQTGRIAYRATSFKTMRKLRDLFNSPLEANDQLKHLILLPEPPKRIRKRTKPQQTWLLDETATEQKQEQEKDDDSRSMFSSSSDSTAPSSVRRRRKKLNTKAPPPWQQTIEELQQYRDVLAPAMLGVWGIGDAATPDAKASNVDQIPTKLPPLADVHERVDSWVTMNAEDATPAAETKASETFLSPSQEPCFKRKRLEYDEQDFLLPSASQSQSFMASQLSQQPLQTPKSAARPPKRTYTMGF</sequence>
<reference evidence="2" key="2">
    <citation type="submission" date="2020-05" db="UniProtKB">
        <authorList>
            <consortium name="EnsemblMetazoa"/>
        </authorList>
    </citation>
    <scope>IDENTIFICATION</scope>
    <source>
        <strain evidence="2">WRAIR2</strain>
    </source>
</reference>
<dbReference type="EnsemblMetazoa" id="ADIR006441-RA">
    <property type="protein sequence ID" value="ADIR006441-PA"/>
    <property type="gene ID" value="ADIR006441"/>
</dbReference>
<feature type="region of interest" description="Disordered" evidence="1">
    <location>
        <begin position="460"/>
        <end position="520"/>
    </location>
</feature>
<accession>A0A182NFL9</accession>
<evidence type="ECO:0000256" key="1">
    <source>
        <dbReference type="SAM" id="MobiDB-lite"/>
    </source>
</evidence>